<keyword evidence="1" id="KW-1133">Transmembrane helix</keyword>
<dbReference type="EMBL" id="CAJNOJ010000228">
    <property type="protein sequence ID" value="CAF1314230.1"/>
    <property type="molecule type" value="Genomic_DNA"/>
</dbReference>
<keyword evidence="1" id="KW-0472">Membrane</keyword>
<dbReference type="SUPFAM" id="SSF48726">
    <property type="entry name" value="Immunoglobulin"/>
    <property type="match status" value="2"/>
</dbReference>
<dbReference type="PROSITE" id="PS50835">
    <property type="entry name" value="IG_LIKE"/>
    <property type="match status" value="2"/>
</dbReference>
<dbReference type="AlphaFoldDB" id="A0A815EPB3"/>
<dbReference type="Gene3D" id="2.60.40.10">
    <property type="entry name" value="Immunoglobulins"/>
    <property type="match status" value="2"/>
</dbReference>
<dbReference type="InterPro" id="IPR003598">
    <property type="entry name" value="Ig_sub2"/>
</dbReference>
<feature type="signal peptide" evidence="2">
    <location>
        <begin position="1"/>
        <end position="21"/>
    </location>
</feature>
<organism evidence="4 5">
    <name type="scientific">Adineta ricciae</name>
    <name type="common">Rotifer</name>
    <dbReference type="NCBI Taxonomy" id="249248"/>
    <lineage>
        <taxon>Eukaryota</taxon>
        <taxon>Metazoa</taxon>
        <taxon>Spiralia</taxon>
        <taxon>Gnathifera</taxon>
        <taxon>Rotifera</taxon>
        <taxon>Eurotatoria</taxon>
        <taxon>Bdelloidea</taxon>
        <taxon>Adinetida</taxon>
        <taxon>Adinetidae</taxon>
        <taxon>Adineta</taxon>
    </lineage>
</organism>
<dbReference type="SMART" id="SM00409">
    <property type="entry name" value="IG"/>
    <property type="match status" value="2"/>
</dbReference>
<keyword evidence="2" id="KW-0732">Signal</keyword>
<dbReference type="PANTHER" id="PTHR23279:SF36">
    <property type="entry name" value="DEFECTIVE PROBOSCIS EXTENSION RESPONSE 9, ISOFORM A"/>
    <property type="match status" value="1"/>
</dbReference>
<dbReference type="InterPro" id="IPR037448">
    <property type="entry name" value="Zig-8"/>
</dbReference>
<dbReference type="InterPro" id="IPR036179">
    <property type="entry name" value="Ig-like_dom_sf"/>
</dbReference>
<keyword evidence="1" id="KW-0812">Transmembrane</keyword>
<dbReference type="InterPro" id="IPR003599">
    <property type="entry name" value="Ig_sub"/>
</dbReference>
<feature type="domain" description="Ig-like" evidence="3">
    <location>
        <begin position="45"/>
        <end position="138"/>
    </location>
</feature>
<reference evidence="4" key="1">
    <citation type="submission" date="2021-02" db="EMBL/GenBank/DDBJ databases">
        <authorList>
            <person name="Nowell W R."/>
        </authorList>
    </citation>
    <scope>NUCLEOTIDE SEQUENCE</scope>
</reference>
<dbReference type="SMART" id="SM00408">
    <property type="entry name" value="IGc2"/>
    <property type="match status" value="2"/>
</dbReference>
<proteinExistence type="predicted"/>
<feature type="domain" description="Ig-like" evidence="3">
    <location>
        <begin position="142"/>
        <end position="235"/>
    </location>
</feature>
<dbReference type="OrthoDB" id="152385at2759"/>
<comment type="caution">
    <text evidence="4">The sequence shown here is derived from an EMBL/GenBank/DDBJ whole genome shotgun (WGS) entry which is preliminary data.</text>
</comment>
<dbReference type="Pfam" id="PF07679">
    <property type="entry name" value="I-set"/>
    <property type="match status" value="1"/>
</dbReference>
<dbReference type="Proteomes" id="UP000663852">
    <property type="component" value="Unassembled WGS sequence"/>
</dbReference>
<dbReference type="GO" id="GO:0050808">
    <property type="term" value="P:synapse organization"/>
    <property type="evidence" value="ECO:0007669"/>
    <property type="project" value="TreeGrafter"/>
</dbReference>
<dbReference type="GO" id="GO:0032589">
    <property type="term" value="C:neuron projection membrane"/>
    <property type="evidence" value="ECO:0007669"/>
    <property type="project" value="TreeGrafter"/>
</dbReference>
<dbReference type="PANTHER" id="PTHR23279">
    <property type="entry name" value="DEFECTIVE PROBOSCIS EXTENSION RESPONSE DPR -RELATED"/>
    <property type="match status" value="1"/>
</dbReference>
<gene>
    <name evidence="4" type="ORF">EDS130_LOCUS31316</name>
</gene>
<dbReference type="InterPro" id="IPR013098">
    <property type="entry name" value="Ig_I-set"/>
</dbReference>
<name>A0A815EPB3_ADIRI</name>
<feature type="transmembrane region" description="Helical" evidence="1">
    <location>
        <begin position="258"/>
        <end position="279"/>
    </location>
</feature>
<evidence type="ECO:0000313" key="5">
    <source>
        <dbReference type="Proteomes" id="UP000663852"/>
    </source>
</evidence>
<dbReference type="InterPro" id="IPR013783">
    <property type="entry name" value="Ig-like_fold"/>
</dbReference>
<evidence type="ECO:0000259" key="3">
    <source>
        <dbReference type="PROSITE" id="PS50835"/>
    </source>
</evidence>
<feature type="chain" id="PRO_5033002986" description="Ig-like domain-containing protein" evidence="2">
    <location>
        <begin position="22"/>
        <end position="280"/>
    </location>
</feature>
<dbReference type="InterPro" id="IPR007110">
    <property type="entry name" value="Ig-like_dom"/>
</dbReference>
<sequence>MVNLLTLILLIYTSHVYRALAIEQQLFELSTASEQEHIITSVLKQSAVLPCRAVLLITDPEQVMWYKITDFGQSPLSVGKSLITKDSRISVAYYSFDHGYSPAKWDLQIDDVRLADAARYQCHVVERNGQISARSNVKLVVEDVTVHIQPSDVLVSVGDKTEFSCNFTGQYRVRRNKVTWLKDGKPLLSDASHMTISTELPNATVAVLQILASRSTDSGSYRCTDGYHVQSKEVKLYLRDGNLHQSIQSLSSSNSTNIFSSFRTVFLLYTVSFLICFFFK</sequence>
<protein>
    <recommendedName>
        <fullName evidence="3">Ig-like domain-containing protein</fullName>
    </recommendedName>
</protein>
<evidence type="ECO:0000313" key="4">
    <source>
        <dbReference type="EMBL" id="CAF1314230.1"/>
    </source>
</evidence>
<evidence type="ECO:0000256" key="1">
    <source>
        <dbReference type="SAM" id="Phobius"/>
    </source>
</evidence>
<accession>A0A815EPB3</accession>
<evidence type="ECO:0000256" key="2">
    <source>
        <dbReference type="SAM" id="SignalP"/>
    </source>
</evidence>